<dbReference type="EMBL" id="CP017628">
    <property type="protein sequence ID" value="AOW30016.1"/>
    <property type="molecule type" value="Genomic_DNA"/>
</dbReference>
<keyword evidence="7 12" id="KW-0904">Protein phosphatase</keyword>
<evidence type="ECO:0000256" key="7">
    <source>
        <dbReference type="ARBA" id="ARBA00022912"/>
    </source>
</evidence>
<evidence type="ECO:0000313" key="16">
    <source>
        <dbReference type="Proteomes" id="UP000000559"/>
    </source>
</evidence>
<evidence type="ECO:0000313" key="14">
    <source>
        <dbReference type="CGD" id="CAL0000178934"/>
    </source>
</evidence>
<evidence type="ECO:0000259" key="13">
    <source>
        <dbReference type="PROSITE" id="PS51479"/>
    </source>
</evidence>
<comment type="function">
    <text evidence="12">Putative RNA polymerase II subunit B1 C-terminal domain (CTD) phosphatase involved in RNA polymerase II transcription regulation.</text>
</comment>
<reference evidence="15 16" key="3">
    <citation type="journal article" date="2013" name="Genome Biol.">
        <title>Assembly of a phased diploid Candida albicans genome facilitates allele-specific measurements and provides a simple model for repeat and indel structure.</title>
        <authorList>
            <person name="Muzzey D."/>
            <person name="Schwartz K."/>
            <person name="Weissman J.S."/>
            <person name="Sherlock G."/>
        </authorList>
    </citation>
    <scope>NUCLEOTIDE SEQUENCE [LARGE SCALE GENOMIC DNA]</scope>
    <source>
        <strain evidence="16">SC5314 / ATCC MYA-2876</strain>
    </source>
</reference>
<dbReference type="GO" id="GO:0005737">
    <property type="term" value="C:cytoplasm"/>
    <property type="evidence" value="ECO:0000318"/>
    <property type="project" value="GO_Central"/>
</dbReference>
<dbReference type="GO" id="GO:0008270">
    <property type="term" value="F:zinc ion binding"/>
    <property type="evidence" value="ECO:0007669"/>
    <property type="project" value="UniProtKB-KW"/>
</dbReference>
<sequence length="297" mass="34367">MELLTIERFLPFLEPFEGKELLTPSECSKLSLIIVEVLVDRYVDFKLLKFLSRFLTQELYDELIEERNIEHACGYIKCNRSPKSLVRRLYIKCNRSPKSLVRRLSMNSNGITQAGSESDPGASTKYQIYNRKPTMILPNTYLSQYCCKEHYQASIFYRNQLSNEALFSRKNIFTTPPFSSDKFNWYENSITCLEEVIAKHKELKQYGKSISEVIAMMNGLTVSDLNNNSELNDETNQLIKLIEDFEIVENNEPNMNGDLEEVDEEGYTQDNEENIHDITNNVEGYVTSNKSFGGYVV</sequence>
<dbReference type="RefSeq" id="XP_711331.2">
    <property type="nucleotide sequence ID" value="XM_706239.2"/>
</dbReference>
<dbReference type="STRING" id="237561.A0A1D8PPG0"/>
<evidence type="ECO:0000256" key="11">
    <source>
        <dbReference type="PROSITE-ProRule" id="PRU00812"/>
    </source>
</evidence>
<dbReference type="PANTHER" id="PTHR14732">
    <property type="entry name" value="RNA POLYMERASE II SUBUNIT B1 CTD PHOSPHATASE RPAP2-RELATED"/>
    <property type="match status" value="1"/>
</dbReference>
<dbReference type="Proteomes" id="UP000000559">
    <property type="component" value="Chromosome 6"/>
</dbReference>
<dbReference type="GeneID" id="3647074"/>
<evidence type="ECO:0000256" key="6">
    <source>
        <dbReference type="ARBA" id="ARBA00022833"/>
    </source>
</evidence>
<dbReference type="FunCoup" id="A0A1D8PPG0">
    <property type="interactions" value="348"/>
</dbReference>
<dbReference type="Gene3D" id="1.25.40.820">
    <property type="match status" value="1"/>
</dbReference>
<comment type="catalytic activity">
    <reaction evidence="9 12">
        <text>O-phospho-L-seryl-[protein] + H2O = L-seryl-[protein] + phosphate</text>
        <dbReference type="Rhea" id="RHEA:20629"/>
        <dbReference type="Rhea" id="RHEA-COMP:9863"/>
        <dbReference type="Rhea" id="RHEA-COMP:11604"/>
        <dbReference type="ChEBI" id="CHEBI:15377"/>
        <dbReference type="ChEBI" id="CHEBI:29999"/>
        <dbReference type="ChEBI" id="CHEBI:43474"/>
        <dbReference type="ChEBI" id="CHEBI:83421"/>
        <dbReference type="EC" id="3.1.3.16"/>
    </reaction>
</comment>
<evidence type="ECO:0000256" key="2">
    <source>
        <dbReference type="ARBA" id="ARBA00005676"/>
    </source>
</evidence>
<keyword evidence="5 12" id="KW-0378">Hydrolase</keyword>
<evidence type="ECO:0000256" key="12">
    <source>
        <dbReference type="RuleBase" id="RU367080"/>
    </source>
</evidence>
<dbReference type="InterPro" id="IPR039693">
    <property type="entry name" value="Rtr1/RPAP2"/>
</dbReference>
<dbReference type="GO" id="GO:0005634">
    <property type="term" value="C:nucleus"/>
    <property type="evidence" value="ECO:0000318"/>
    <property type="project" value="GO_Central"/>
</dbReference>
<feature type="domain" description="RTR1-type" evidence="13">
    <location>
        <begin position="50"/>
        <end position="170"/>
    </location>
</feature>
<comment type="catalytic activity">
    <reaction evidence="10 12">
        <text>O-phospho-L-threonyl-[protein] + H2O = L-threonyl-[protein] + phosphate</text>
        <dbReference type="Rhea" id="RHEA:47004"/>
        <dbReference type="Rhea" id="RHEA-COMP:11060"/>
        <dbReference type="Rhea" id="RHEA-COMP:11605"/>
        <dbReference type="ChEBI" id="CHEBI:15377"/>
        <dbReference type="ChEBI" id="CHEBI:30013"/>
        <dbReference type="ChEBI" id="CHEBI:43474"/>
        <dbReference type="ChEBI" id="CHEBI:61977"/>
        <dbReference type="EC" id="3.1.3.16"/>
    </reaction>
</comment>
<keyword evidence="4 12" id="KW-0863">Zinc-finger</keyword>
<dbReference type="GO" id="GO:0008420">
    <property type="term" value="F:RNA polymerase II CTD heptapeptide repeat phosphatase activity"/>
    <property type="evidence" value="ECO:0000318"/>
    <property type="project" value="GO_Central"/>
</dbReference>
<evidence type="ECO:0000313" key="15">
    <source>
        <dbReference type="EMBL" id="AOW30016.1"/>
    </source>
</evidence>
<evidence type="ECO:0000256" key="1">
    <source>
        <dbReference type="ARBA" id="ARBA00004123"/>
    </source>
</evidence>
<reference evidence="15 16" key="1">
    <citation type="journal article" date="2004" name="Proc. Natl. Acad. Sci. U.S.A.">
        <title>The diploid genome sequence of Candida albicans.</title>
        <authorList>
            <person name="Jones T."/>
            <person name="Federspiel N.A."/>
            <person name="Chibana H."/>
            <person name="Dungan J."/>
            <person name="Kalman S."/>
            <person name="Magee B.B."/>
            <person name="Newport G."/>
            <person name="Thorstenson Y.R."/>
            <person name="Agabian N."/>
            <person name="Magee P.T."/>
            <person name="Davis R.W."/>
            <person name="Scherer S."/>
        </authorList>
    </citation>
    <scope>NUCLEOTIDE SEQUENCE [LARGE SCALE GENOMIC DNA]</scope>
    <source>
        <strain evidence="16">SC5314 / ATCC MYA-2876</strain>
    </source>
</reference>
<keyword evidence="8 12" id="KW-0539">Nucleus</keyword>
<dbReference type="EC" id="3.1.3.16" evidence="12"/>
<gene>
    <name evidence="15" type="ordered locus">CAALFM_C600700CA</name>
    <name evidence="14" type="ordered locus">orf19.11143</name>
</gene>
<comment type="subcellular location">
    <subcellularLocation>
        <location evidence="1 12">Nucleus</location>
    </subcellularLocation>
</comment>
<dbReference type="KEGG" id="cal:CAALFM_C600700CA"/>
<organism evidence="15 16">
    <name type="scientific">Candida albicans (strain SC5314 / ATCC MYA-2876)</name>
    <name type="common">Yeast</name>
    <dbReference type="NCBI Taxonomy" id="237561"/>
    <lineage>
        <taxon>Eukaryota</taxon>
        <taxon>Fungi</taxon>
        <taxon>Dikarya</taxon>
        <taxon>Ascomycota</taxon>
        <taxon>Saccharomycotina</taxon>
        <taxon>Pichiomycetes</taxon>
        <taxon>Debaryomycetaceae</taxon>
        <taxon>Candida/Lodderomyces clade</taxon>
        <taxon>Candida</taxon>
    </lineage>
</organism>
<dbReference type="Pfam" id="PF04181">
    <property type="entry name" value="RPAP2_Rtr1"/>
    <property type="match status" value="1"/>
</dbReference>
<comment type="similarity">
    <text evidence="2 11 12">Belongs to the RPAP2 family.</text>
</comment>
<dbReference type="InParanoid" id="A0A1D8PPG0"/>
<protein>
    <recommendedName>
        <fullName evidence="12">RNA polymerase II subunit B1 CTD phosphatase RPAP2 homolog</fullName>
        <ecNumber evidence="12">3.1.3.16</ecNumber>
    </recommendedName>
</protein>
<name>A0A1D8PPG0_CANAL</name>
<keyword evidence="3 12" id="KW-0479">Metal-binding</keyword>
<dbReference type="PANTHER" id="PTHR14732:SF0">
    <property type="entry name" value="RNA POLYMERASE II SUBUNIT B1 CTD PHOSPHATASE RPAP2-RELATED"/>
    <property type="match status" value="1"/>
</dbReference>
<dbReference type="InterPro" id="IPR007308">
    <property type="entry name" value="Rtr1/RPAP2_dom"/>
</dbReference>
<proteinExistence type="inferred from homology"/>
<evidence type="ECO:0000256" key="4">
    <source>
        <dbReference type="ARBA" id="ARBA00022771"/>
    </source>
</evidence>
<dbReference type="GO" id="GO:0043175">
    <property type="term" value="F:RNA polymerase core enzyme binding"/>
    <property type="evidence" value="ECO:0007669"/>
    <property type="project" value="UniProtKB-UniRule"/>
</dbReference>
<evidence type="ECO:0000256" key="5">
    <source>
        <dbReference type="ARBA" id="ARBA00022801"/>
    </source>
</evidence>
<evidence type="ECO:0000256" key="9">
    <source>
        <dbReference type="ARBA" id="ARBA00047761"/>
    </source>
</evidence>
<evidence type="ECO:0000256" key="3">
    <source>
        <dbReference type="ARBA" id="ARBA00022723"/>
    </source>
</evidence>
<keyword evidence="6 12" id="KW-0862">Zinc</keyword>
<dbReference type="CGD" id="CAL0000178934">
    <property type="gene designation" value="orf19.11143"/>
</dbReference>
<evidence type="ECO:0000256" key="8">
    <source>
        <dbReference type="ARBA" id="ARBA00023242"/>
    </source>
</evidence>
<reference evidence="15 16" key="2">
    <citation type="journal article" date="2007" name="Genome Biol.">
        <title>Assembly of the Candida albicans genome into sixteen supercontigs aligned on the eight chromosomes.</title>
        <authorList>
            <person name="van het Hoog M."/>
            <person name="Rast T.J."/>
            <person name="Martchenko M."/>
            <person name="Grindle S."/>
            <person name="Dignard D."/>
            <person name="Hogues H."/>
            <person name="Cuomo C."/>
            <person name="Berriman M."/>
            <person name="Scherer S."/>
            <person name="Magee B.B."/>
            <person name="Whiteway M."/>
            <person name="Chibana H."/>
            <person name="Nantel A."/>
            <person name="Magee P.T."/>
        </authorList>
    </citation>
    <scope>GENOME REANNOTATION</scope>
    <source>
        <strain evidence="16">SC5314 / ATCC MYA-2876</strain>
    </source>
</reference>
<dbReference type="AlphaFoldDB" id="A0A1D8PPG0"/>
<keyword evidence="16" id="KW-1185">Reference proteome</keyword>
<evidence type="ECO:0000256" key="10">
    <source>
        <dbReference type="ARBA" id="ARBA00048336"/>
    </source>
</evidence>
<accession>A0A1D8PPG0</accession>
<dbReference type="SMR" id="A0A1D8PPG0"/>
<dbReference type="VEuPathDB" id="FungiDB:C6_00700C_A"/>
<dbReference type="OrthoDB" id="2590500at2759"/>
<dbReference type="InterPro" id="IPR038534">
    <property type="entry name" value="Rtr1/RPAP2_sf"/>
</dbReference>
<dbReference type="PROSITE" id="PS51479">
    <property type="entry name" value="ZF_RTR1"/>
    <property type="match status" value="1"/>
</dbReference>